<dbReference type="InterPro" id="IPR018750">
    <property type="entry name" value="DUF2306_membrane"/>
</dbReference>
<accession>A0A8J3LSD8</accession>
<feature type="transmembrane region" description="Helical" evidence="1">
    <location>
        <begin position="124"/>
        <end position="148"/>
    </location>
</feature>
<reference evidence="2" key="1">
    <citation type="submission" date="2021-01" db="EMBL/GenBank/DDBJ databases">
        <title>Whole genome shotgun sequence of Catellatospora methionotrophica NBRC 14553.</title>
        <authorList>
            <person name="Komaki H."/>
            <person name="Tamura T."/>
        </authorList>
    </citation>
    <scope>NUCLEOTIDE SEQUENCE</scope>
    <source>
        <strain evidence="2">NBRC 14553</strain>
    </source>
</reference>
<evidence type="ECO:0000313" key="3">
    <source>
        <dbReference type="Proteomes" id="UP000660339"/>
    </source>
</evidence>
<feature type="transmembrane region" description="Helical" evidence="1">
    <location>
        <begin position="18"/>
        <end position="37"/>
    </location>
</feature>
<dbReference type="AlphaFoldDB" id="A0A8J3LSD8"/>
<dbReference type="RefSeq" id="WP_166385749.1">
    <property type="nucleotide sequence ID" value="NZ_BAAATT010000011.1"/>
</dbReference>
<feature type="transmembrane region" description="Helical" evidence="1">
    <location>
        <begin position="64"/>
        <end position="86"/>
    </location>
</feature>
<keyword evidence="3" id="KW-1185">Reference proteome</keyword>
<keyword evidence="1" id="KW-0812">Transmembrane</keyword>
<name>A0A8J3LSD8_9ACTN</name>
<dbReference type="EMBL" id="BONJ01000037">
    <property type="protein sequence ID" value="GIG18030.1"/>
    <property type="molecule type" value="Genomic_DNA"/>
</dbReference>
<feature type="transmembrane region" description="Helical" evidence="1">
    <location>
        <begin position="160"/>
        <end position="180"/>
    </location>
</feature>
<protein>
    <recommendedName>
        <fullName evidence="4">DUF2306 domain-containing protein</fullName>
    </recommendedName>
</protein>
<evidence type="ECO:0000256" key="1">
    <source>
        <dbReference type="SAM" id="Phobius"/>
    </source>
</evidence>
<sequence length="225" mass="24025">MVTTGLPTGRRTGRVIGFWWFALSAVAVAAFAALPYLTASLTRLAAQDTGLAAAYAQRPGWVHVVLYVHIVGSGAALAVAPLQFAARVRTRLPRVHRVVGRVAVTAMLLGSAAGLVLAPMNQAGAVGTAGFGGLAVLSLWFAAAALLAARRRDFTAHRRWAVRAFALLYAGVMLRVWLLVLMPAMVAWGGVAPHDAFTAAYAWVPFLCWVPNLVVAEFVLRRQVR</sequence>
<keyword evidence="1" id="KW-0472">Membrane</keyword>
<keyword evidence="1" id="KW-1133">Transmembrane helix</keyword>
<organism evidence="2 3">
    <name type="scientific">Catellatospora methionotrophica</name>
    <dbReference type="NCBI Taxonomy" id="121620"/>
    <lineage>
        <taxon>Bacteria</taxon>
        <taxon>Bacillati</taxon>
        <taxon>Actinomycetota</taxon>
        <taxon>Actinomycetes</taxon>
        <taxon>Micromonosporales</taxon>
        <taxon>Micromonosporaceae</taxon>
        <taxon>Catellatospora</taxon>
    </lineage>
</organism>
<feature type="transmembrane region" description="Helical" evidence="1">
    <location>
        <begin position="200"/>
        <end position="220"/>
    </location>
</feature>
<evidence type="ECO:0008006" key="4">
    <source>
        <dbReference type="Google" id="ProtNLM"/>
    </source>
</evidence>
<evidence type="ECO:0000313" key="2">
    <source>
        <dbReference type="EMBL" id="GIG18030.1"/>
    </source>
</evidence>
<dbReference type="Proteomes" id="UP000660339">
    <property type="component" value="Unassembled WGS sequence"/>
</dbReference>
<gene>
    <name evidence="2" type="ORF">Cme02nite_63620</name>
</gene>
<proteinExistence type="predicted"/>
<comment type="caution">
    <text evidence="2">The sequence shown here is derived from an EMBL/GenBank/DDBJ whole genome shotgun (WGS) entry which is preliminary data.</text>
</comment>
<feature type="transmembrane region" description="Helical" evidence="1">
    <location>
        <begin position="98"/>
        <end position="118"/>
    </location>
</feature>
<dbReference type="Pfam" id="PF10067">
    <property type="entry name" value="DUF2306"/>
    <property type="match status" value="1"/>
</dbReference>